<feature type="compositionally biased region" description="Low complexity" evidence="5">
    <location>
        <begin position="311"/>
        <end position="329"/>
    </location>
</feature>
<evidence type="ECO:0000313" key="8">
    <source>
        <dbReference type="EMBL" id="KAG5665685.1"/>
    </source>
</evidence>
<feature type="region of interest" description="Disordered" evidence="5">
    <location>
        <begin position="291"/>
        <end position="353"/>
    </location>
</feature>
<proteinExistence type="predicted"/>
<keyword evidence="9" id="KW-1185">Reference proteome</keyword>
<dbReference type="GO" id="GO:0071944">
    <property type="term" value="C:cell periphery"/>
    <property type="evidence" value="ECO:0007669"/>
    <property type="project" value="UniProtKB-ARBA"/>
</dbReference>
<feature type="region of interest" description="Disordered" evidence="5">
    <location>
        <begin position="216"/>
        <end position="255"/>
    </location>
</feature>
<name>A0A9P7KY57_9HYPO</name>
<dbReference type="Proteomes" id="UP000782241">
    <property type="component" value="Unassembled WGS sequence"/>
</dbReference>
<comment type="subcellular location">
    <subcellularLocation>
        <location evidence="1">Membrane</location>
        <topology evidence="1">Single-pass membrane protein</topology>
    </subcellularLocation>
</comment>
<feature type="chain" id="PRO_5040473779" evidence="7">
    <location>
        <begin position="25"/>
        <end position="375"/>
    </location>
</feature>
<evidence type="ECO:0000256" key="6">
    <source>
        <dbReference type="SAM" id="Phobius"/>
    </source>
</evidence>
<evidence type="ECO:0000256" key="2">
    <source>
        <dbReference type="ARBA" id="ARBA00022692"/>
    </source>
</evidence>
<evidence type="ECO:0000256" key="4">
    <source>
        <dbReference type="ARBA" id="ARBA00023136"/>
    </source>
</evidence>
<dbReference type="AlphaFoldDB" id="A0A9P7KY57"/>
<dbReference type="PANTHER" id="PTHR15549:SF26">
    <property type="entry name" value="AXIAL BUDDING PATTERN PROTEIN 2-RELATED"/>
    <property type="match status" value="1"/>
</dbReference>
<dbReference type="InterPro" id="IPR051694">
    <property type="entry name" value="Immunoregulatory_rcpt-like"/>
</dbReference>
<evidence type="ECO:0000313" key="9">
    <source>
        <dbReference type="Proteomes" id="UP000782241"/>
    </source>
</evidence>
<feature type="signal peptide" evidence="7">
    <location>
        <begin position="1"/>
        <end position="24"/>
    </location>
</feature>
<gene>
    <name evidence="8" type="ORF">KAF25_009810</name>
</gene>
<keyword evidence="2 6" id="KW-0812">Transmembrane</keyword>
<comment type="caution">
    <text evidence="8">The sequence shown here is derived from an EMBL/GenBank/DDBJ whole genome shotgun (WGS) entry which is preliminary data.</text>
</comment>
<organism evidence="8 9">
    <name type="scientific">Fusarium avenaceum</name>
    <dbReference type="NCBI Taxonomy" id="40199"/>
    <lineage>
        <taxon>Eukaryota</taxon>
        <taxon>Fungi</taxon>
        <taxon>Dikarya</taxon>
        <taxon>Ascomycota</taxon>
        <taxon>Pezizomycotina</taxon>
        <taxon>Sordariomycetes</taxon>
        <taxon>Hypocreomycetidae</taxon>
        <taxon>Hypocreales</taxon>
        <taxon>Nectriaceae</taxon>
        <taxon>Fusarium</taxon>
        <taxon>Fusarium tricinctum species complex</taxon>
    </lineage>
</organism>
<evidence type="ECO:0000256" key="5">
    <source>
        <dbReference type="SAM" id="MobiDB-lite"/>
    </source>
</evidence>
<evidence type="ECO:0000256" key="7">
    <source>
        <dbReference type="SAM" id="SignalP"/>
    </source>
</evidence>
<evidence type="ECO:0000256" key="3">
    <source>
        <dbReference type="ARBA" id="ARBA00022989"/>
    </source>
</evidence>
<reference evidence="8" key="1">
    <citation type="submission" date="2021-04" db="EMBL/GenBank/DDBJ databases">
        <title>Draft genome of Fusarium avenaceum strain F156N33, isolated from an atmospheric sample in Virginia.</title>
        <authorList>
            <person name="Yang S."/>
            <person name="Vinatzer B.A."/>
            <person name="Coleman J."/>
        </authorList>
    </citation>
    <scope>NUCLEOTIDE SEQUENCE</scope>
    <source>
        <strain evidence="8">F156N33</strain>
    </source>
</reference>
<keyword evidence="4 6" id="KW-0472">Membrane</keyword>
<feature type="compositionally biased region" description="Polar residues" evidence="5">
    <location>
        <begin position="293"/>
        <end position="307"/>
    </location>
</feature>
<feature type="compositionally biased region" description="Pro residues" evidence="5">
    <location>
        <begin position="330"/>
        <end position="346"/>
    </location>
</feature>
<keyword evidence="3 6" id="KW-1133">Transmembrane helix</keyword>
<dbReference type="EMBL" id="JAGPUO010000001">
    <property type="protein sequence ID" value="KAG5665685.1"/>
    <property type="molecule type" value="Genomic_DNA"/>
</dbReference>
<dbReference type="PANTHER" id="PTHR15549">
    <property type="entry name" value="PAIRED IMMUNOGLOBULIN-LIKE TYPE 2 RECEPTOR"/>
    <property type="match status" value="1"/>
</dbReference>
<accession>A0A9P7KY57</accession>
<protein>
    <submittedName>
        <fullName evidence="8">Uncharacterized protein</fullName>
    </submittedName>
</protein>
<sequence length="375" mass="40523">MASSMRWLAAAALVVCSFIDRTNAVDVPPQAPEPTSPARIRALRSLYARADGSTTETISITVAPDHTCGFYTPNTQFSFTCTPGTKCMWENDKYNVAFCGERDFKTACMNSVDALNTDKCDEDCRRNTNIEKWQVMYAKELESHSLTHMVNSTANTRTECYIINFPNNIEKHACHTKSGYTSMMFPSGIDTYEKSSLQVAIFPAAATSVIVEASSIGEPSSKATAQSETARPTTTVTGVPQGETSEDSETGGGKKSNVGAIAGGVVGGVALIVGAGLAIFFILRRDRKKKQAPQAQMVDQTQTQPQTPYGMAPQQQQQQMYPQAYQDWPPASPPPGWQQSPSPPILQHPSAPFLVEAPGEKVAQIHEIGSGKGDT</sequence>
<feature type="compositionally biased region" description="Polar residues" evidence="5">
    <location>
        <begin position="217"/>
        <end position="238"/>
    </location>
</feature>
<keyword evidence="7" id="KW-0732">Signal</keyword>
<dbReference type="GO" id="GO:0016020">
    <property type="term" value="C:membrane"/>
    <property type="evidence" value="ECO:0007669"/>
    <property type="project" value="UniProtKB-SubCell"/>
</dbReference>
<feature type="transmembrane region" description="Helical" evidence="6">
    <location>
        <begin position="258"/>
        <end position="283"/>
    </location>
</feature>
<evidence type="ECO:0000256" key="1">
    <source>
        <dbReference type="ARBA" id="ARBA00004167"/>
    </source>
</evidence>